<evidence type="ECO:0000313" key="1">
    <source>
        <dbReference type="EMBL" id="WYM97520.1"/>
    </source>
</evidence>
<organism evidence="1 2">
    <name type="scientific">Metamycoplasma faucium</name>
    <dbReference type="NCBI Taxonomy" id="56142"/>
    <lineage>
        <taxon>Bacteria</taxon>
        <taxon>Bacillati</taxon>
        <taxon>Mycoplasmatota</taxon>
        <taxon>Mycoplasmoidales</taxon>
        <taxon>Metamycoplasmataceae</taxon>
        <taxon>Metamycoplasma</taxon>
    </lineage>
</organism>
<name>A0ABZ2TM42_9BACT</name>
<proteinExistence type="predicted"/>
<gene>
    <name evidence="1" type="ORF">LQ356_01295</name>
</gene>
<dbReference type="Proteomes" id="UP001622612">
    <property type="component" value="Chromosome"/>
</dbReference>
<dbReference type="RefSeq" id="WP_405312017.1">
    <property type="nucleotide sequence ID" value="NZ_CP088155.1"/>
</dbReference>
<protein>
    <submittedName>
        <fullName evidence="1">Uncharacterized protein</fullName>
    </submittedName>
</protein>
<evidence type="ECO:0000313" key="2">
    <source>
        <dbReference type="Proteomes" id="UP001622612"/>
    </source>
</evidence>
<sequence>MIWSFIVHIDNENNLDEQLKLLNEKINVIENKTFYDIKIACNLIFNEFIKTRKILKLIKKIHNKKLKNKDALENFILEKITFFNFLLPKISIKKTTFNNEIMFYLKFFQVHKYVERVDEFVREILNFDDSNKIMTNIEDSIFVEFKKEIFETFKEFKILDLPCPWLYFPDFFI</sequence>
<dbReference type="EMBL" id="CP088155">
    <property type="protein sequence ID" value="WYM97520.1"/>
    <property type="molecule type" value="Genomic_DNA"/>
</dbReference>
<accession>A0ABZ2TM42</accession>
<reference evidence="1" key="1">
    <citation type="submission" date="2021-11" db="EMBL/GenBank/DDBJ databases">
        <title>The first genome sequence of unculturable Mycoplasma faucium obtained by de novo assembly of metagenomic reads.</title>
        <authorList>
            <person name="Sabat A.J."/>
            <person name="Bathoorn E."/>
            <person name="Akkerboom V."/>
            <person name="Friedrich A.W."/>
        </authorList>
    </citation>
    <scope>NUCLEOTIDE SEQUENCE [LARGE SCALE GENOMIC DNA]</scope>
    <source>
        <strain evidence="1">UMCG-MFM1</strain>
    </source>
</reference>
<keyword evidence="2" id="KW-1185">Reference proteome</keyword>